<comment type="caution">
    <text evidence="1">The sequence shown here is derived from an EMBL/GenBank/DDBJ whole genome shotgun (WGS) entry which is preliminary data.</text>
</comment>
<proteinExistence type="predicted"/>
<evidence type="ECO:0008006" key="3">
    <source>
        <dbReference type="Google" id="ProtNLM"/>
    </source>
</evidence>
<reference evidence="1 2" key="1">
    <citation type="submission" date="2024-03" db="EMBL/GenBank/DDBJ databases">
        <title>Human intestinal bacterial collection.</title>
        <authorList>
            <person name="Pauvert C."/>
            <person name="Hitch T.C.A."/>
            <person name="Clavel T."/>
        </authorList>
    </citation>
    <scope>NUCLEOTIDE SEQUENCE [LARGE SCALE GENOMIC DNA]</scope>
    <source>
        <strain evidence="1 2">CLA-JM-H44</strain>
    </source>
</reference>
<gene>
    <name evidence="1" type="ORF">WMO26_12210</name>
</gene>
<evidence type="ECO:0000313" key="2">
    <source>
        <dbReference type="Proteomes" id="UP001489509"/>
    </source>
</evidence>
<dbReference type="RefSeq" id="WP_349220771.1">
    <property type="nucleotide sequence ID" value="NZ_JBBMFD010000030.1"/>
</dbReference>
<evidence type="ECO:0000313" key="1">
    <source>
        <dbReference type="EMBL" id="MEQ2441593.1"/>
    </source>
</evidence>
<dbReference type="EMBL" id="JBBMFD010000030">
    <property type="protein sequence ID" value="MEQ2441593.1"/>
    <property type="molecule type" value="Genomic_DNA"/>
</dbReference>
<sequence length="107" mass="12543">MKLDEIGEMLKEANIPVAYSHFAKTQPPPFLVYYDKEEQVITADSIVIYKVLSITVELYTTTKNEAFEERIENLLSDHRLGFSKYASWINDAKVYQTIYEFDTEVFF</sequence>
<dbReference type="Proteomes" id="UP001489509">
    <property type="component" value="Unassembled WGS sequence"/>
</dbReference>
<accession>A0ABV1E2P7</accession>
<protein>
    <recommendedName>
        <fullName evidence="3">DUF3168 domain-containing protein</fullName>
    </recommendedName>
</protein>
<keyword evidence="2" id="KW-1185">Reference proteome</keyword>
<organism evidence="1 2">
    <name type="scientific">Solibaculum intestinale</name>
    <dbReference type="NCBI Taxonomy" id="3133165"/>
    <lineage>
        <taxon>Bacteria</taxon>
        <taxon>Bacillati</taxon>
        <taxon>Bacillota</taxon>
        <taxon>Clostridia</taxon>
        <taxon>Eubacteriales</taxon>
        <taxon>Oscillospiraceae</taxon>
        <taxon>Solibaculum</taxon>
    </lineage>
</organism>
<name>A0ABV1E2P7_9FIRM</name>